<evidence type="ECO:0000256" key="3">
    <source>
        <dbReference type="ARBA" id="ARBA00022842"/>
    </source>
</evidence>
<accession>A0AB39VYG9</accession>
<keyword evidence="1" id="KW-0479">Metal-binding</keyword>
<reference evidence="4" key="1">
    <citation type="submission" date="2024-07" db="EMBL/GenBank/DDBJ databases">
        <authorList>
            <person name="Biller S.J."/>
        </authorList>
    </citation>
    <scope>NUCLEOTIDE SEQUENCE</scope>
    <source>
        <strain evidence="4">WC2420</strain>
    </source>
</reference>
<dbReference type="PANTHER" id="PTHR43344">
    <property type="entry name" value="PHOSPHOSERINE PHOSPHATASE"/>
    <property type="match status" value="1"/>
</dbReference>
<dbReference type="EMBL" id="CP165628">
    <property type="protein sequence ID" value="XDU74466.1"/>
    <property type="molecule type" value="Genomic_DNA"/>
</dbReference>
<dbReference type="SUPFAM" id="SSF56784">
    <property type="entry name" value="HAD-like"/>
    <property type="match status" value="1"/>
</dbReference>
<dbReference type="InterPro" id="IPR050582">
    <property type="entry name" value="HAD-like_SerB"/>
</dbReference>
<dbReference type="InterPro" id="IPR006385">
    <property type="entry name" value="HAD_hydro_SerB1"/>
</dbReference>
<dbReference type="RefSeq" id="WP_369790636.1">
    <property type="nucleotide sequence ID" value="NZ_CP165628.1"/>
</dbReference>
<organism evidence="4">
    <name type="scientific">Rouxiella sp. WC2420</name>
    <dbReference type="NCBI Taxonomy" id="3234145"/>
    <lineage>
        <taxon>Bacteria</taxon>
        <taxon>Pseudomonadati</taxon>
        <taxon>Pseudomonadota</taxon>
        <taxon>Gammaproteobacteria</taxon>
        <taxon>Enterobacterales</taxon>
        <taxon>Yersiniaceae</taxon>
        <taxon>Rouxiella</taxon>
    </lineage>
</organism>
<dbReference type="GO" id="GO:0046872">
    <property type="term" value="F:metal ion binding"/>
    <property type="evidence" value="ECO:0007669"/>
    <property type="project" value="UniProtKB-KW"/>
</dbReference>
<proteinExistence type="predicted"/>
<dbReference type="InterPro" id="IPR023214">
    <property type="entry name" value="HAD_sf"/>
</dbReference>
<sequence length="235" mass="26650">MDLALFDLDKTLISDDSASLWLHWLVSQGYTPTASLQYHQQQMHPVTHYSDTPPDPDIIASYLKLTLAPMSGYHCHTVAGWVERFVHRDIMPRIYPQARQQMAWHRERGDVIALVSASGDHLVAPIARRLGFEQVFALQAEINSHPRCFTGKTTGDITFHEGSVRRLEAWLSQSGTPAFKKTYAYSDSIFDLPLLEFVDKPTVVNGCKALREHAEINGWPDLSWLRHPVRQTATS</sequence>
<dbReference type="CDD" id="cd02612">
    <property type="entry name" value="HAD_PGPPase"/>
    <property type="match status" value="1"/>
</dbReference>
<keyword evidence="3" id="KW-0460">Magnesium</keyword>
<evidence type="ECO:0000256" key="2">
    <source>
        <dbReference type="ARBA" id="ARBA00022801"/>
    </source>
</evidence>
<dbReference type="Gene3D" id="1.20.1440.100">
    <property type="entry name" value="SG protein - dephosphorylation function"/>
    <property type="match status" value="1"/>
</dbReference>
<dbReference type="PANTHER" id="PTHR43344:SF13">
    <property type="entry name" value="PHOSPHATASE RV3661-RELATED"/>
    <property type="match status" value="1"/>
</dbReference>
<protein>
    <submittedName>
        <fullName evidence="4">HAD family hydrolase</fullName>
    </submittedName>
</protein>
<dbReference type="NCBIfam" id="TIGR01490">
    <property type="entry name" value="HAD-SF-IB-hyp1"/>
    <property type="match status" value="1"/>
</dbReference>
<dbReference type="InterPro" id="IPR036412">
    <property type="entry name" value="HAD-like_sf"/>
</dbReference>
<dbReference type="GO" id="GO:0016787">
    <property type="term" value="F:hydrolase activity"/>
    <property type="evidence" value="ECO:0007669"/>
    <property type="project" value="UniProtKB-KW"/>
</dbReference>
<evidence type="ECO:0000256" key="1">
    <source>
        <dbReference type="ARBA" id="ARBA00022723"/>
    </source>
</evidence>
<name>A0AB39VYG9_9GAMM</name>
<dbReference type="AlphaFoldDB" id="A0AB39VYG9"/>
<gene>
    <name evidence="4" type="ORF">AB3G37_10475</name>
</gene>
<keyword evidence="2 4" id="KW-0378">Hydrolase</keyword>
<dbReference type="Pfam" id="PF12710">
    <property type="entry name" value="HAD"/>
    <property type="match status" value="1"/>
</dbReference>
<dbReference type="NCBIfam" id="TIGR01488">
    <property type="entry name" value="HAD-SF-IB"/>
    <property type="match status" value="1"/>
</dbReference>
<evidence type="ECO:0000313" key="4">
    <source>
        <dbReference type="EMBL" id="XDU74466.1"/>
    </source>
</evidence>
<dbReference type="Gene3D" id="3.40.50.1000">
    <property type="entry name" value="HAD superfamily/HAD-like"/>
    <property type="match status" value="1"/>
</dbReference>